<name>A0A255XTS4_9PROT</name>
<dbReference type="RefSeq" id="WP_094407869.1">
    <property type="nucleotide sequence ID" value="NZ_BMJZ01000008.1"/>
</dbReference>
<dbReference type="PANTHER" id="PTHR30160">
    <property type="entry name" value="TETRAACYLDISACCHARIDE 4'-KINASE-RELATED"/>
    <property type="match status" value="1"/>
</dbReference>
<dbReference type="Gene3D" id="3.40.50.2000">
    <property type="entry name" value="Glycogen Phosphorylase B"/>
    <property type="match status" value="2"/>
</dbReference>
<reference evidence="3 4" key="1">
    <citation type="submission" date="2017-07" db="EMBL/GenBank/DDBJ databases">
        <title>Elstera cyanobacteriorum sp. nov., a novel bacterium isolated from cyanobacterial aggregates in a eutrophic lake.</title>
        <authorList>
            <person name="Cai H."/>
        </authorList>
    </citation>
    <scope>NUCLEOTIDE SEQUENCE [LARGE SCALE GENOMIC DNA]</scope>
    <source>
        <strain evidence="3 4">TH019</strain>
    </source>
</reference>
<dbReference type="Pfam" id="PF01075">
    <property type="entry name" value="Glyco_transf_9"/>
    <property type="match status" value="1"/>
</dbReference>
<keyword evidence="4" id="KW-1185">Reference proteome</keyword>
<protein>
    <recommendedName>
        <fullName evidence="5">Glycosyl transferase</fullName>
    </recommendedName>
</protein>
<dbReference type="InterPro" id="IPR051199">
    <property type="entry name" value="LPS_LOS_Heptosyltrfase"/>
</dbReference>
<accession>A0A255XTS4</accession>
<dbReference type="InterPro" id="IPR002201">
    <property type="entry name" value="Glyco_trans_9"/>
</dbReference>
<keyword evidence="1" id="KW-0328">Glycosyltransferase</keyword>
<dbReference type="GO" id="GO:0005829">
    <property type="term" value="C:cytosol"/>
    <property type="evidence" value="ECO:0007669"/>
    <property type="project" value="TreeGrafter"/>
</dbReference>
<evidence type="ECO:0000256" key="2">
    <source>
        <dbReference type="ARBA" id="ARBA00022679"/>
    </source>
</evidence>
<dbReference type="GO" id="GO:0009244">
    <property type="term" value="P:lipopolysaccharide core region biosynthetic process"/>
    <property type="evidence" value="ECO:0007669"/>
    <property type="project" value="TreeGrafter"/>
</dbReference>
<dbReference type="Proteomes" id="UP000216361">
    <property type="component" value="Unassembled WGS sequence"/>
</dbReference>
<evidence type="ECO:0000256" key="1">
    <source>
        <dbReference type="ARBA" id="ARBA00022676"/>
    </source>
</evidence>
<organism evidence="3 4">
    <name type="scientific">Elstera cyanobacteriorum</name>
    <dbReference type="NCBI Taxonomy" id="2022747"/>
    <lineage>
        <taxon>Bacteria</taxon>
        <taxon>Pseudomonadati</taxon>
        <taxon>Pseudomonadota</taxon>
        <taxon>Alphaproteobacteria</taxon>
        <taxon>Rhodospirillales</taxon>
        <taxon>Rhodospirillaceae</taxon>
        <taxon>Elstera</taxon>
    </lineage>
</organism>
<sequence>MRILFITATRLGDAVLSTGVLGALLAAHPGARVTVAGGPVAASLFADVPGLDEFIPMPKQKRGGHWFSLWKRVVGRRWDRVIDLRGSLIGYCLRAGRVQRWGTPGTHGHRVEQLAACFGFDPIPAPRLWIGEESRQAVQTWLKPDHRPLLVLGPTANFIGKQWPLERFAELARALIQPGGALAGARVLLVGAPAERPAADPLFAALPEAEDGFALGDLRRVGAVLEAARLYIGNDSGLMHLAAAAGVPTLGLFGPSPPDLYGPWSGLGPTASVATDRPYPAHWERLKQDPGFVEHMMDDLPVARALAAAENLLARGR</sequence>
<dbReference type="PANTHER" id="PTHR30160:SF1">
    <property type="entry name" value="LIPOPOLYSACCHARIDE 1,2-N-ACETYLGLUCOSAMINETRANSFERASE-RELATED"/>
    <property type="match status" value="1"/>
</dbReference>
<dbReference type="SUPFAM" id="SSF53756">
    <property type="entry name" value="UDP-Glycosyltransferase/glycogen phosphorylase"/>
    <property type="match status" value="1"/>
</dbReference>
<keyword evidence="2" id="KW-0808">Transferase</keyword>
<dbReference type="GO" id="GO:0008713">
    <property type="term" value="F:ADP-heptose-lipopolysaccharide heptosyltransferase activity"/>
    <property type="evidence" value="ECO:0007669"/>
    <property type="project" value="TreeGrafter"/>
</dbReference>
<proteinExistence type="predicted"/>
<dbReference type="CDD" id="cd03789">
    <property type="entry name" value="GT9_LPS_heptosyltransferase"/>
    <property type="match status" value="1"/>
</dbReference>
<gene>
    <name evidence="3" type="ORF">CHR90_04870</name>
</gene>
<dbReference type="EMBL" id="NOXS01000028">
    <property type="protein sequence ID" value="OYQ20406.1"/>
    <property type="molecule type" value="Genomic_DNA"/>
</dbReference>
<evidence type="ECO:0000313" key="3">
    <source>
        <dbReference type="EMBL" id="OYQ20406.1"/>
    </source>
</evidence>
<comment type="caution">
    <text evidence="3">The sequence shown here is derived from an EMBL/GenBank/DDBJ whole genome shotgun (WGS) entry which is preliminary data.</text>
</comment>
<dbReference type="AlphaFoldDB" id="A0A255XTS4"/>
<evidence type="ECO:0000313" key="4">
    <source>
        <dbReference type="Proteomes" id="UP000216361"/>
    </source>
</evidence>
<dbReference type="OrthoDB" id="9797795at2"/>
<evidence type="ECO:0008006" key="5">
    <source>
        <dbReference type="Google" id="ProtNLM"/>
    </source>
</evidence>